<dbReference type="AlphaFoldDB" id="A0A7J6BHD7"/>
<proteinExistence type="predicted"/>
<dbReference type="EMBL" id="JAAGNN010000001">
    <property type="protein sequence ID" value="KAF4093531.1"/>
    <property type="molecule type" value="Genomic_DNA"/>
</dbReference>
<evidence type="ECO:0000313" key="2">
    <source>
        <dbReference type="Proteomes" id="UP000593565"/>
    </source>
</evidence>
<accession>A0A7J6BHD7</accession>
<keyword evidence="2" id="KW-1185">Reference proteome</keyword>
<comment type="caution">
    <text evidence="1">The sequence shown here is derived from an EMBL/GenBank/DDBJ whole genome shotgun (WGS) entry which is preliminary data.</text>
</comment>
<evidence type="ECO:0000313" key="1">
    <source>
        <dbReference type="EMBL" id="KAF4093531.1"/>
    </source>
</evidence>
<name>A0A7J6BHD7_AMEME</name>
<sequence length="77" mass="8536">MGHNAGFYDLGFCHVTERARDVTSGCLRLFDVATLPGSHLHHRVFLHTLFSKDLTFFGAEFLHRPVGASPPHCVTSV</sequence>
<dbReference type="Proteomes" id="UP000593565">
    <property type="component" value="Unassembled WGS sequence"/>
</dbReference>
<protein>
    <submittedName>
        <fullName evidence="1">Uncharacterized protein</fullName>
    </submittedName>
</protein>
<organism evidence="1 2">
    <name type="scientific">Ameiurus melas</name>
    <name type="common">Black bullhead</name>
    <name type="synonym">Silurus melas</name>
    <dbReference type="NCBI Taxonomy" id="219545"/>
    <lineage>
        <taxon>Eukaryota</taxon>
        <taxon>Metazoa</taxon>
        <taxon>Chordata</taxon>
        <taxon>Craniata</taxon>
        <taxon>Vertebrata</taxon>
        <taxon>Euteleostomi</taxon>
        <taxon>Actinopterygii</taxon>
        <taxon>Neopterygii</taxon>
        <taxon>Teleostei</taxon>
        <taxon>Ostariophysi</taxon>
        <taxon>Siluriformes</taxon>
        <taxon>Ictaluridae</taxon>
        <taxon>Ameiurus</taxon>
    </lineage>
</organism>
<gene>
    <name evidence="1" type="ORF">AMELA_G00002960</name>
</gene>
<reference evidence="1 2" key="1">
    <citation type="submission" date="2020-02" db="EMBL/GenBank/DDBJ databases">
        <title>A chromosome-scale genome assembly of the black bullhead catfish (Ameiurus melas).</title>
        <authorList>
            <person name="Wen M."/>
            <person name="Zham M."/>
            <person name="Cabau C."/>
            <person name="Klopp C."/>
            <person name="Donnadieu C."/>
            <person name="Roques C."/>
            <person name="Bouchez O."/>
            <person name="Lampietro C."/>
            <person name="Jouanno E."/>
            <person name="Herpin A."/>
            <person name="Louis A."/>
            <person name="Berthelot C."/>
            <person name="Parey E."/>
            <person name="Roest-Crollius H."/>
            <person name="Braasch I."/>
            <person name="Postlethwait J."/>
            <person name="Robinson-Rechavi M."/>
            <person name="Echchiki A."/>
            <person name="Begum T."/>
            <person name="Montfort J."/>
            <person name="Schartl M."/>
            <person name="Bobe J."/>
            <person name="Guiguen Y."/>
        </authorList>
    </citation>
    <scope>NUCLEOTIDE SEQUENCE [LARGE SCALE GENOMIC DNA]</scope>
    <source>
        <strain evidence="1">M_S1</strain>
        <tissue evidence="1">Blood</tissue>
    </source>
</reference>